<evidence type="ECO:0000313" key="4">
    <source>
        <dbReference type="Proteomes" id="UP001500755"/>
    </source>
</evidence>
<keyword evidence="1" id="KW-0732">Signal</keyword>
<comment type="caution">
    <text evidence="3">The sequence shown here is derived from an EMBL/GenBank/DDBJ whole genome shotgun (WGS) entry which is preliminary data.</text>
</comment>
<dbReference type="Pfam" id="PF03480">
    <property type="entry name" value="DctP"/>
    <property type="match status" value="1"/>
</dbReference>
<dbReference type="PANTHER" id="PTHR33376:SF15">
    <property type="entry name" value="BLL6794 PROTEIN"/>
    <property type="match status" value="1"/>
</dbReference>
<evidence type="ECO:0000256" key="2">
    <source>
        <dbReference type="SAM" id="MobiDB-lite"/>
    </source>
</evidence>
<sequence>MTDRTTIFSTDPGTGSATGPAGDRRPRALALGASAFALALGLAGCAGSAGGSTGGGDEAAGVDYGATPEEYQAALADMDPVTLTYQPGSASAQGFTGEGETAFTELVHEWSGGKITLEPVWGQAIAPFDEVTEAAADGRIDIGTEIPIYTPAKYQAINDLINLTPSKPASPYFTEIATTAAMLETSWNTPEIIDNYTEMGVEVLRPTFFEFSNALMCTEPVTALPDFAGKQVRVGSAADLTINEALGSSGVSMQFGEAFEALQRNTVDCTFGGLRIGSEYGFLEVASHVTFPSEGAWVRNPTAIVAGPGYQNLPLPARQLIFDAFSVSNGTTLEAMLQWNVEAMKKVEEYGGSVSRMEPDAEAAFEGAVSSLEQKTVDSTALDGALALETFNANYDKWIGIAEELGLPQIDDYMEFKDAYESEPIELDEFSARMFEEIYLPHRPS</sequence>
<protein>
    <recommendedName>
        <fullName evidence="5">TRAP-type C4-dicarboxylate transport system, substrate-binding protein</fullName>
    </recommendedName>
</protein>
<evidence type="ECO:0000256" key="1">
    <source>
        <dbReference type="ARBA" id="ARBA00022729"/>
    </source>
</evidence>
<accession>A0ABN2TJE8</accession>
<dbReference type="Gene3D" id="3.40.190.170">
    <property type="entry name" value="Bacterial extracellular solute-binding protein, family 7"/>
    <property type="match status" value="1"/>
</dbReference>
<feature type="compositionally biased region" description="Polar residues" evidence="2">
    <location>
        <begin position="1"/>
        <end position="17"/>
    </location>
</feature>
<dbReference type="InterPro" id="IPR038404">
    <property type="entry name" value="TRAP_DctP_sf"/>
</dbReference>
<proteinExistence type="predicted"/>
<dbReference type="RefSeq" id="WP_344309794.1">
    <property type="nucleotide sequence ID" value="NZ_BAAANO010000020.1"/>
</dbReference>
<organism evidence="3 4">
    <name type="scientific">Brevibacterium samyangense</name>
    <dbReference type="NCBI Taxonomy" id="366888"/>
    <lineage>
        <taxon>Bacteria</taxon>
        <taxon>Bacillati</taxon>
        <taxon>Actinomycetota</taxon>
        <taxon>Actinomycetes</taxon>
        <taxon>Micrococcales</taxon>
        <taxon>Brevibacteriaceae</taxon>
        <taxon>Brevibacterium</taxon>
    </lineage>
</organism>
<name>A0ABN2TJE8_9MICO</name>
<reference evidence="3 4" key="1">
    <citation type="journal article" date="2019" name="Int. J. Syst. Evol. Microbiol.">
        <title>The Global Catalogue of Microorganisms (GCM) 10K type strain sequencing project: providing services to taxonomists for standard genome sequencing and annotation.</title>
        <authorList>
            <consortium name="The Broad Institute Genomics Platform"/>
            <consortium name="The Broad Institute Genome Sequencing Center for Infectious Disease"/>
            <person name="Wu L."/>
            <person name="Ma J."/>
        </authorList>
    </citation>
    <scope>NUCLEOTIDE SEQUENCE [LARGE SCALE GENOMIC DNA]</scope>
    <source>
        <strain evidence="3 4">JCM 14546</strain>
    </source>
</reference>
<feature type="region of interest" description="Disordered" evidence="2">
    <location>
        <begin position="1"/>
        <end position="25"/>
    </location>
</feature>
<dbReference type="InterPro" id="IPR018389">
    <property type="entry name" value="DctP_fam"/>
</dbReference>
<dbReference type="EMBL" id="BAAANO010000020">
    <property type="protein sequence ID" value="GAA2010911.1"/>
    <property type="molecule type" value="Genomic_DNA"/>
</dbReference>
<evidence type="ECO:0000313" key="3">
    <source>
        <dbReference type="EMBL" id="GAA2010911.1"/>
    </source>
</evidence>
<dbReference type="Proteomes" id="UP001500755">
    <property type="component" value="Unassembled WGS sequence"/>
</dbReference>
<gene>
    <name evidence="3" type="ORF">GCM10009755_22740</name>
</gene>
<keyword evidence="4" id="KW-1185">Reference proteome</keyword>
<dbReference type="PANTHER" id="PTHR33376">
    <property type="match status" value="1"/>
</dbReference>
<evidence type="ECO:0008006" key="5">
    <source>
        <dbReference type="Google" id="ProtNLM"/>
    </source>
</evidence>